<dbReference type="InterPro" id="IPR012678">
    <property type="entry name" value="Ribosomal_uL23/eL15/eS24_sf"/>
</dbReference>
<keyword evidence="3 4" id="KW-0687">Ribonucleoprotein</keyword>
<keyword evidence="4" id="KW-0694">RNA-binding</keyword>
<dbReference type="AlphaFoldDB" id="D6PDD5"/>
<comment type="function">
    <text evidence="4">One of the early assembly proteins it binds 23S rRNA. One of the proteins that surrounds the polypeptide exit tunnel on the outside of the ribosome. Forms the main docking site for trigger factor binding to the ribosome.</text>
</comment>
<dbReference type="InterPro" id="IPR013025">
    <property type="entry name" value="Ribosomal_uL23-like"/>
</dbReference>
<dbReference type="InterPro" id="IPR012677">
    <property type="entry name" value="Nucleotide-bd_a/b_plait_sf"/>
</dbReference>
<accession>D6PDD5</accession>
<dbReference type="EMBL" id="GU942995">
    <property type="protein sequence ID" value="ADD93736.1"/>
    <property type="molecule type" value="Genomic_DNA"/>
</dbReference>
<comment type="similarity">
    <text evidence="1 4">Belongs to the universal ribosomal protein uL23 family.</text>
</comment>
<keyword evidence="4" id="KW-0699">rRNA-binding</keyword>
<keyword evidence="2 4" id="KW-0689">Ribosomal protein</keyword>
<dbReference type="PANTHER" id="PTHR11620">
    <property type="entry name" value="60S RIBOSOMAL PROTEIN L23A"/>
    <property type="match status" value="1"/>
</dbReference>
<protein>
    <recommendedName>
        <fullName evidence="4">Large ribosomal subunit protein uL23</fullName>
    </recommendedName>
</protein>
<gene>
    <name evidence="4" type="primary">rplW</name>
</gene>
<name>D6PDD5_9BACT</name>
<dbReference type="GO" id="GO:0006412">
    <property type="term" value="P:translation"/>
    <property type="evidence" value="ECO:0007669"/>
    <property type="project" value="UniProtKB-UniRule"/>
</dbReference>
<dbReference type="SUPFAM" id="SSF54189">
    <property type="entry name" value="Ribosomal proteins S24e, L23 and L15e"/>
    <property type="match status" value="1"/>
</dbReference>
<evidence type="ECO:0000256" key="1">
    <source>
        <dbReference type="ARBA" id="ARBA00006700"/>
    </source>
</evidence>
<dbReference type="Pfam" id="PF00276">
    <property type="entry name" value="Ribosomal_L23"/>
    <property type="match status" value="1"/>
</dbReference>
<proteinExistence type="inferred from homology"/>
<dbReference type="Gene3D" id="3.30.70.330">
    <property type="match status" value="1"/>
</dbReference>
<dbReference type="NCBIfam" id="NF004363">
    <property type="entry name" value="PRK05738.2-4"/>
    <property type="match status" value="1"/>
</dbReference>
<evidence type="ECO:0000313" key="5">
    <source>
        <dbReference type="EMBL" id="ADD93736.1"/>
    </source>
</evidence>
<dbReference type="GO" id="GO:0003735">
    <property type="term" value="F:structural constituent of ribosome"/>
    <property type="evidence" value="ECO:0007669"/>
    <property type="project" value="InterPro"/>
</dbReference>
<reference evidence="5" key="1">
    <citation type="journal article" date="2010" name="ISME J.">
        <title>Metagenome of the Mediterranean deep chlorophyll maximum studied by direct and fosmid library 454 pyrosequencing.</title>
        <authorList>
            <person name="Ghai R."/>
            <person name="Martin-Cuadrado A.B."/>
            <person name="Molto A.G."/>
            <person name="Heredia I.G."/>
            <person name="Cabrera R."/>
            <person name="Martin J."/>
            <person name="Verdu M."/>
            <person name="Deschamps P."/>
            <person name="Moreira D."/>
            <person name="Lopez-Garcia P."/>
            <person name="Mira A."/>
            <person name="Rodriguez-Valera F."/>
        </authorList>
    </citation>
    <scope>NUCLEOTIDE SEQUENCE</scope>
</reference>
<evidence type="ECO:0000256" key="2">
    <source>
        <dbReference type="ARBA" id="ARBA00022980"/>
    </source>
</evidence>
<comment type="subunit">
    <text evidence="4">Part of the 50S ribosomal subunit. Contacts protein L29, and trigger factor when it is bound to the ribosome.</text>
</comment>
<dbReference type="GO" id="GO:1990904">
    <property type="term" value="C:ribonucleoprotein complex"/>
    <property type="evidence" value="ECO:0007669"/>
    <property type="project" value="UniProtKB-KW"/>
</dbReference>
<evidence type="ECO:0000256" key="3">
    <source>
        <dbReference type="ARBA" id="ARBA00023274"/>
    </source>
</evidence>
<organism evidence="5">
    <name type="scientific">uncultured marine bacterium MedDCM-OCT-S05-C114</name>
    <dbReference type="NCBI Taxonomy" id="743063"/>
    <lineage>
        <taxon>Bacteria</taxon>
        <taxon>environmental samples</taxon>
    </lineage>
</organism>
<dbReference type="GO" id="GO:0005840">
    <property type="term" value="C:ribosome"/>
    <property type="evidence" value="ECO:0007669"/>
    <property type="project" value="UniProtKB-KW"/>
</dbReference>
<dbReference type="HAMAP" id="MF_01369_B">
    <property type="entry name" value="Ribosomal_uL23_B"/>
    <property type="match status" value="1"/>
</dbReference>
<sequence>MKESVTVLKEALLTEKATTLSSNYNQYVFSVNPSATKRNVKDAVEAAFGVSVLNVNTLLVKPKSKRDRMRRNKLGHTTHLKKAIVKLKAGDAIDLA</sequence>
<evidence type="ECO:0000256" key="4">
    <source>
        <dbReference type="HAMAP-Rule" id="MF_01369"/>
    </source>
</evidence>
<dbReference type="GO" id="GO:0019843">
    <property type="term" value="F:rRNA binding"/>
    <property type="evidence" value="ECO:0007669"/>
    <property type="project" value="UniProtKB-UniRule"/>
</dbReference>